<accession>A0AAW0PLB2</accession>
<feature type="region of interest" description="Disordered" evidence="1">
    <location>
        <begin position="116"/>
        <end position="140"/>
    </location>
</feature>
<feature type="compositionally biased region" description="Low complexity" evidence="1">
    <location>
        <begin position="116"/>
        <end position="133"/>
    </location>
</feature>
<proteinExistence type="predicted"/>
<evidence type="ECO:0000256" key="1">
    <source>
        <dbReference type="SAM" id="MobiDB-lite"/>
    </source>
</evidence>
<dbReference type="EMBL" id="JBBPFD010000006">
    <property type="protein sequence ID" value="KAK7922783.1"/>
    <property type="molecule type" value="Genomic_DNA"/>
</dbReference>
<reference evidence="4" key="1">
    <citation type="submission" date="2024-04" db="EMBL/GenBank/DDBJ databases">
        <title>Salinicola lusitanus LLJ914,a marine bacterium isolated from the Okinawa Trough.</title>
        <authorList>
            <person name="Li J."/>
        </authorList>
    </citation>
    <scope>NUCLEOTIDE SEQUENCE [LARGE SCALE GENOMIC DNA]</scope>
</reference>
<keyword evidence="4" id="KW-1185">Reference proteome</keyword>
<organism evidence="3 4">
    <name type="scientific">Mugilogobius chulae</name>
    <name type="common">yellowstripe goby</name>
    <dbReference type="NCBI Taxonomy" id="88201"/>
    <lineage>
        <taxon>Eukaryota</taxon>
        <taxon>Metazoa</taxon>
        <taxon>Chordata</taxon>
        <taxon>Craniata</taxon>
        <taxon>Vertebrata</taxon>
        <taxon>Euteleostomi</taxon>
        <taxon>Actinopterygii</taxon>
        <taxon>Neopterygii</taxon>
        <taxon>Teleostei</taxon>
        <taxon>Neoteleostei</taxon>
        <taxon>Acanthomorphata</taxon>
        <taxon>Gobiaria</taxon>
        <taxon>Gobiiformes</taxon>
        <taxon>Gobioidei</taxon>
        <taxon>Gobiidae</taxon>
        <taxon>Gobionellinae</taxon>
        <taxon>Mugilogobius</taxon>
    </lineage>
</organism>
<gene>
    <name evidence="3" type="ORF">WMY93_009685</name>
</gene>
<keyword evidence="2" id="KW-0812">Transmembrane</keyword>
<sequence>MGANNSRRTLLENSDRVTITKHYLYIDDATYDDAGTYDFFDKEGNLILHAMVEVKEEEEPLHWYFILALTAFGVVFIGLGGAFCWRKYKRKHSDNSEIVTPAAVFQALKDNTASDETTVSKSSSQSASSALTTGNSSIKD</sequence>
<evidence type="ECO:0000256" key="2">
    <source>
        <dbReference type="SAM" id="Phobius"/>
    </source>
</evidence>
<comment type="caution">
    <text evidence="3">The sequence shown here is derived from an EMBL/GenBank/DDBJ whole genome shotgun (WGS) entry which is preliminary data.</text>
</comment>
<feature type="transmembrane region" description="Helical" evidence="2">
    <location>
        <begin position="61"/>
        <end position="85"/>
    </location>
</feature>
<name>A0AAW0PLB2_9GOBI</name>
<evidence type="ECO:0000313" key="4">
    <source>
        <dbReference type="Proteomes" id="UP001460270"/>
    </source>
</evidence>
<dbReference type="AlphaFoldDB" id="A0AAW0PLB2"/>
<keyword evidence="2" id="KW-1133">Transmembrane helix</keyword>
<keyword evidence="2" id="KW-0472">Membrane</keyword>
<evidence type="ECO:0000313" key="3">
    <source>
        <dbReference type="EMBL" id="KAK7922783.1"/>
    </source>
</evidence>
<dbReference type="Proteomes" id="UP001460270">
    <property type="component" value="Unassembled WGS sequence"/>
</dbReference>
<protein>
    <submittedName>
        <fullName evidence="3">Uncharacterized protein</fullName>
    </submittedName>
</protein>